<dbReference type="SUPFAM" id="SSF55785">
    <property type="entry name" value="PYP-like sensor domain (PAS domain)"/>
    <property type="match status" value="1"/>
</dbReference>
<proteinExistence type="predicted"/>
<dbReference type="Gene3D" id="3.30.450.20">
    <property type="entry name" value="PAS domain"/>
    <property type="match status" value="1"/>
</dbReference>
<dbReference type="Proteomes" id="UP000198625">
    <property type="component" value="Unassembled WGS sequence"/>
</dbReference>
<evidence type="ECO:0000256" key="1">
    <source>
        <dbReference type="ARBA" id="ARBA00022801"/>
    </source>
</evidence>
<dbReference type="InterPro" id="IPR013656">
    <property type="entry name" value="PAS_4"/>
</dbReference>
<gene>
    <name evidence="3" type="ORF">SAMN05660462_00359</name>
</gene>
<dbReference type="Pfam" id="PF07228">
    <property type="entry name" value="SpoIIE"/>
    <property type="match status" value="1"/>
</dbReference>
<keyword evidence="1" id="KW-0378">Hydrolase</keyword>
<dbReference type="Gene3D" id="3.60.40.10">
    <property type="entry name" value="PPM-type phosphatase domain"/>
    <property type="match status" value="1"/>
</dbReference>
<organism evidence="3 4">
    <name type="scientific">Proteiniborus ethanoligenes</name>
    <dbReference type="NCBI Taxonomy" id="415015"/>
    <lineage>
        <taxon>Bacteria</taxon>
        <taxon>Bacillati</taxon>
        <taxon>Bacillota</taxon>
        <taxon>Clostridia</taxon>
        <taxon>Eubacteriales</taxon>
        <taxon>Proteiniborus</taxon>
    </lineage>
</organism>
<protein>
    <submittedName>
        <fullName evidence="3">PAS fold-containing protein</fullName>
    </submittedName>
</protein>
<keyword evidence="4" id="KW-1185">Reference proteome</keyword>
<reference evidence="3 4" key="1">
    <citation type="submission" date="2016-10" db="EMBL/GenBank/DDBJ databases">
        <authorList>
            <person name="de Groot N.N."/>
        </authorList>
    </citation>
    <scope>NUCLEOTIDE SEQUENCE [LARGE SCALE GENOMIC DNA]</scope>
    <source>
        <strain evidence="3 4">DSM 21650</strain>
    </source>
</reference>
<dbReference type="STRING" id="415015.SAMN05660462_00359"/>
<dbReference type="PANTHER" id="PTHR43156">
    <property type="entry name" value="STAGE II SPORULATION PROTEIN E-RELATED"/>
    <property type="match status" value="1"/>
</dbReference>
<dbReference type="InterPro" id="IPR035965">
    <property type="entry name" value="PAS-like_dom_sf"/>
</dbReference>
<sequence>MLQSSREVLASEKINRYGRLSYEVLDGMVDWVRVIDRKGTIIYANKSMEKALGKGIVGEKCYSVIGKGCACERCIAYATVNTGEIVEKEEIIGDRIYSVKSSPVKDLEGNIYAAVEVFRDVTRERKLEQEIIKKNEKMSEDLSFARTIQKKILPQKGIQGPLKIDYLYFPSEMLSGDVFDIYKIDEDHMGIYISDVVGHGITASIMTMFVRQAMKSIKYEYVEPGAAITELHKRFLDLNLDTEKYFTIFYGVLDLKDYSFKYVNGGHNCIPLLINNNIELLEAKGYPITCLFEQIKYEEKQIKLNKGDKILFYTDGVIETRNQAGELFGIERLIEICQNNKDNLLKHIEKGVNNFKYKDLDDDFALLSIELI</sequence>
<dbReference type="SMART" id="SM00331">
    <property type="entry name" value="PP2C_SIG"/>
    <property type="match status" value="1"/>
</dbReference>
<dbReference type="Pfam" id="PF08448">
    <property type="entry name" value="PAS_4"/>
    <property type="match status" value="1"/>
</dbReference>
<dbReference type="InterPro" id="IPR001932">
    <property type="entry name" value="PPM-type_phosphatase-like_dom"/>
</dbReference>
<dbReference type="GO" id="GO:0016791">
    <property type="term" value="F:phosphatase activity"/>
    <property type="evidence" value="ECO:0007669"/>
    <property type="project" value="TreeGrafter"/>
</dbReference>
<evidence type="ECO:0000259" key="2">
    <source>
        <dbReference type="SMART" id="SM00331"/>
    </source>
</evidence>
<feature type="domain" description="PPM-type phosphatase" evidence="2">
    <location>
        <begin position="159"/>
        <end position="371"/>
    </location>
</feature>
<evidence type="ECO:0000313" key="4">
    <source>
        <dbReference type="Proteomes" id="UP000198625"/>
    </source>
</evidence>
<dbReference type="PANTHER" id="PTHR43156:SF2">
    <property type="entry name" value="STAGE II SPORULATION PROTEIN E"/>
    <property type="match status" value="1"/>
</dbReference>
<dbReference type="AlphaFoldDB" id="A0A1H3KX15"/>
<accession>A0A1H3KX15</accession>
<dbReference type="RefSeq" id="WP_091726345.1">
    <property type="nucleotide sequence ID" value="NZ_FNQE01000002.1"/>
</dbReference>
<dbReference type="EMBL" id="FNQE01000002">
    <property type="protein sequence ID" value="SDY56787.1"/>
    <property type="molecule type" value="Genomic_DNA"/>
</dbReference>
<dbReference type="OrthoDB" id="9763484at2"/>
<dbReference type="InterPro" id="IPR052016">
    <property type="entry name" value="Bact_Sigma-Reg"/>
</dbReference>
<name>A0A1H3KX15_9FIRM</name>
<dbReference type="InterPro" id="IPR036457">
    <property type="entry name" value="PPM-type-like_dom_sf"/>
</dbReference>
<evidence type="ECO:0000313" key="3">
    <source>
        <dbReference type="EMBL" id="SDY56787.1"/>
    </source>
</evidence>